<gene>
    <name evidence="2" type="ORF">MSAN_01269400</name>
</gene>
<dbReference type="Gene3D" id="2.60.120.260">
    <property type="entry name" value="Galactose-binding domain-like"/>
    <property type="match status" value="1"/>
</dbReference>
<name>A0A8H6YJW1_9AGAR</name>
<dbReference type="Proteomes" id="UP000623467">
    <property type="component" value="Unassembled WGS sequence"/>
</dbReference>
<accession>A0A8H6YJW1</accession>
<sequence length="246" mass="26213">MNTLLCAVIPAIVVPAWGAFAHLAFDVRTLEDSPFRHLLQSTPDEIPRMVPQAILSLLAFTALYLVPGVAALDFGAAQWIWTNEISGGNAPVGTRAFRKDFTPPLGKTPVEANILIAVDNGFTLYVNGGEIGTGGDWRYAESFCVALRPCLNVFAVTGVNTGGPAGVLATIQITYDDGSTSTVVSDTTWRASTTVPAGYEQLSFDANRWTPAIAQGGYGVSPWGQIAIPSTPPVLSPYQRQLDLDE</sequence>
<reference evidence="2" key="1">
    <citation type="submission" date="2020-05" db="EMBL/GenBank/DDBJ databases">
        <title>Mycena genomes resolve the evolution of fungal bioluminescence.</title>
        <authorList>
            <person name="Tsai I.J."/>
        </authorList>
    </citation>
    <scope>NUCLEOTIDE SEQUENCE</scope>
    <source>
        <strain evidence="2">160909Yilan</strain>
    </source>
</reference>
<feature type="transmembrane region" description="Helical" evidence="1">
    <location>
        <begin position="53"/>
        <end position="72"/>
    </location>
</feature>
<dbReference type="OrthoDB" id="10036721at2759"/>
<dbReference type="AlphaFoldDB" id="A0A8H6YJW1"/>
<proteinExistence type="predicted"/>
<organism evidence="2 3">
    <name type="scientific">Mycena sanguinolenta</name>
    <dbReference type="NCBI Taxonomy" id="230812"/>
    <lineage>
        <taxon>Eukaryota</taxon>
        <taxon>Fungi</taxon>
        <taxon>Dikarya</taxon>
        <taxon>Basidiomycota</taxon>
        <taxon>Agaricomycotina</taxon>
        <taxon>Agaricomycetes</taxon>
        <taxon>Agaricomycetidae</taxon>
        <taxon>Agaricales</taxon>
        <taxon>Marasmiineae</taxon>
        <taxon>Mycenaceae</taxon>
        <taxon>Mycena</taxon>
    </lineage>
</organism>
<keyword evidence="1" id="KW-0472">Membrane</keyword>
<keyword evidence="3" id="KW-1185">Reference proteome</keyword>
<keyword evidence="1" id="KW-1133">Transmembrane helix</keyword>
<evidence type="ECO:0000313" key="2">
    <source>
        <dbReference type="EMBL" id="KAF7359270.1"/>
    </source>
</evidence>
<evidence type="ECO:0000256" key="1">
    <source>
        <dbReference type="SAM" id="Phobius"/>
    </source>
</evidence>
<evidence type="ECO:0000313" key="3">
    <source>
        <dbReference type="Proteomes" id="UP000623467"/>
    </source>
</evidence>
<dbReference type="EMBL" id="JACAZH010000009">
    <property type="protein sequence ID" value="KAF7359270.1"/>
    <property type="molecule type" value="Genomic_DNA"/>
</dbReference>
<protein>
    <submittedName>
        <fullName evidence="2">Uncharacterized protein</fullName>
    </submittedName>
</protein>
<comment type="caution">
    <text evidence="2">The sequence shown here is derived from an EMBL/GenBank/DDBJ whole genome shotgun (WGS) entry which is preliminary data.</text>
</comment>
<keyword evidence="1" id="KW-0812">Transmembrane</keyword>